<gene>
    <name evidence="2" type="ORF">PILCRDRAFT_823481</name>
</gene>
<dbReference type="HOGENOM" id="CLU_028286_1_0_1"/>
<proteinExistence type="predicted"/>
<evidence type="ECO:0000313" key="2">
    <source>
        <dbReference type="EMBL" id="KIM79559.1"/>
    </source>
</evidence>
<dbReference type="GO" id="GO:0003824">
    <property type="term" value="F:catalytic activity"/>
    <property type="evidence" value="ECO:0007669"/>
    <property type="project" value="InterPro"/>
</dbReference>
<feature type="domain" description="MOSC" evidence="1">
    <location>
        <begin position="123"/>
        <end position="338"/>
    </location>
</feature>
<organism evidence="2 3">
    <name type="scientific">Piloderma croceum (strain F 1598)</name>
    <dbReference type="NCBI Taxonomy" id="765440"/>
    <lineage>
        <taxon>Eukaryota</taxon>
        <taxon>Fungi</taxon>
        <taxon>Dikarya</taxon>
        <taxon>Basidiomycota</taxon>
        <taxon>Agaricomycotina</taxon>
        <taxon>Agaricomycetes</taxon>
        <taxon>Agaricomycetidae</taxon>
        <taxon>Atheliales</taxon>
        <taxon>Atheliaceae</taxon>
        <taxon>Piloderma</taxon>
    </lineage>
</organism>
<sequence>MLKTENSIRPATCQRYLHFTLSTIRWSCHLNDAQMVIIEPRVDREAGLLHIKIPMHGKGEPDVTVATSLDPTPDQLASFELVRDITIWGFQTDGYAVSKEADDALSRYFDKPVRLVRKGPTMRPSGPHDPCGPTVYPRAEASVNMQDFYPILVATEASFAHVRHTLFKSAYPNQSRTNGSDLPVDTDVATYKIPASLNREYWTPDHIERLEIDRFRPNIVLGDAPRNDKSYALKMVPWEEDGWEAFEIFDKSDANATTMFGKDAEGKGRGIYTLVRCGRCMVPNIDPATGIRDAHLPYRVIIQSRKVDPSIDKPCFGMLSCAREDSGTLHVGDIVRVTRTTDPDLRKLDVDWVNP</sequence>
<dbReference type="Proteomes" id="UP000054166">
    <property type="component" value="Unassembled WGS sequence"/>
</dbReference>
<dbReference type="EMBL" id="KN833009">
    <property type="protein sequence ID" value="KIM79559.1"/>
    <property type="molecule type" value="Genomic_DNA"/>
</dbReference>
<evidence type="ECO:0000259" key="1">
    <source>
        <dbReference type="PROSITE" id="PS51340"/>
    </source>
</evidence>
<protein>
    <recommendedName>
        <fullName evidence="1">MOSC domain-containing protein</fullName>
    </recommendedName>
</protein>
<dbReference type="STRING" id="765440.A0A0C3FIF7"/>
<accession>A0A0C3FIF7</accession>
<reference evidence="3" key="2">
    <citation type="submission" date="2015-01" db="EMBL/GenBank/DDBJ databases">
        <title>Evolutionary Origins and Diversification of the Mycorrhizal Mutualists.</title>
        <authorList>
            <consortium name="DOE Joint Genome Institute"/>
            <consortium name="Mycorrhizal Genomics Consortium"/>
            <person name="Kohler A."/>
            <person name="Kuo A."/>
            <person name="Nagy L.G."/>
            <person name="Floudas D."/>
            <person name="Copeland A."/>
            <person name="Barry K.W."/>
            <person name="Cichocki N."/>
            <person name="Veneault-Fourrey C."/>
            <person name="LaButti K."/>
            <person name="Lindquist E.A."/>
            <person name="Lipzen A."/>
            <person name="Lundell T."/>
            <person name="Morin E."/>
            <person name="Murat C."/>
            <person name="Riley R."/>
            <person name="Ohm R."/>
            <person name="Sun H."/>
            <person name="Tunlid A."/>
            <person name="Henrissat B."/>
            <person name="Grigoriev I.V."/>
            <person name="Hibbett D.S."/>
            <person name="Martin F."/>
        </authorList>
    </citation>
    <scope>NUCLEOTIDE SEQUENCE [LARGE SCALE GENOMIC DNA]</scope>
    <source>
        <strain evidence="3">F 1598</strain>
    </source>
</reference>
<dbReference type="AlphaFoldDB" id="A0A0C3FIF7"/>
<dbReference type="InterPro" id="IPR005302">
    <property type="entry name" value="MoCF_Sase_C"/>
</dbReference>
<keyword evidence="3" id="KW-1185">Reference proteome</keyword>
<evidence type="ECO:0000313" key="3">
    <source>
        <dbReference type="Proteomes" id="UP000054166"/>
    </source>
</evidence>
<dbReference type="OrthoDB" id="17255at2759"/>
<dbReference type="PROSITE" id="PS51340">
    <property type="entry name" value="MOSC"/>
    <property type="match status" value="1"/>
</dbReference>
<dbReference type="GO" id="GO:0030170">
    <property type="term" value="F:pyridoxal phosphate binding"/>
    <property type="evidence" value="ECO:0007669"/>
    <property type="project" value="InterPro"/>
</dbReference>
<dbReference type="SUPFAM" id="SSF141673">
    <property type="entry name" value="MOSC N-terminal domain-like"/>
    <property type="match status" value="1"/>
</dbReference>
<reference evidence="2 3" key="1">
    <citation type="submission" date="2014-04" db="EMBL/GenBank/DDBJ databases">
        <authorList>
            <consortium name="DOE Joint Genome Institute"/>
            <person name="Kuo A."/>
            <person name="Tarkka M."/>
            <person name="Buscot F."/>
            <person name="Kohler A."/>
            <person name="Nagy L.G."/>
            <person name="Floudas D."/>
            <person name="Copeland A."/>
            <person name="Barry K.W."/>
            <person name="Cichocki N."/>
            <person name="Veneault-Fourrey C."/>
            <person name="LaButti K."/>
            <person name="Lindquist E.A."/>
            <person name="Lipzen A."/>
            <person name="Lundell T."/>
            <person name="Morin E."/>
            <person name="Murat C."/>
            <person name="Sun H."/>
            <person name="Tunlid A."/>
            <person name="Henrissat B."/>
            <person name="Grigoriev I.V."/>
            <person name="Hibbett D.S."/>
            <person name="Martin F."/>
            <person name="Nordberg H.P."/>
            <person name="Cantor M.N."/>
            <person name="Hua S.X."/>
        </authorList>
    </citation>
    <scope>NUCLEOTIDE SEQUENCE [LARGE SCALE GENOMIC DNA]</scope>
    <source>
        <strain evidence="2 3">F 1598</strain>
    </source>
</reference>
<name>A0A0C3FIF7_PILCF</name>
<dbReference type="InParanoid" id="A0A0C3FIF7"/>
<dbReference type="GO" id="GO:0030151">
    <property type="term" value="F:molybdenum ion binding"/>
    <property type="evidence" value="ECO:0007669"/>
    <property type="project" value="InterPro"/>
</dbReference>